<evidence type="ECO:0000313" key="1">
    <source>
        <dbReference type="EMBL" id="KAB1638066.1"/>
    </source>
</evidence>
<keyword evidence="1" id="KW-0808">Transferase</keyword>
<accession>A0A7J5B220</accession>
<dbReference type="SUPFAM" id="SSF55909">
    <property type="entry name" value="Pentein"/>
    <property type="match status" value="1"/>
</dbReference>
<dbReference type="GO" id="GO:0019546">
    <property type="term" value="P:L-arginine deiminase pathway"/>
    <property type="evidence" value="ECO:0007669"/>
    <property type="project" value="TreeGrafter"/>
</dbReference>
<comment type="caution">
    <text evidence="1">The sequence shown here is derived from an EMBL/GenBank/DDBJ whole genome shotgun (WGS) entry which is preliminary data.</text>
</comment>
<dbReference type="OrthoDB" id="3196313at2"/>
<proteinExistence type="predicted"/>
<dbReference type="Pfam" id="PF19420">
    <property type="entry name" value="DDAH_eukar"/>
    <property type="match status" value="1"/>
</dbReference>
<organism evidence="1 2">
    <name type="scientific">Pseudoclavibacter terrae</name>
    <dbReference type="NCBI Taxonomy" id="1530195"/>
    <lineage>
        <taxon>Bacteria</taxon>
        <taxon>Bacillati</taxon>
        <taxon>Actinomycetota</taxon>
        <taxon>Actinomycetes</taxon>
        <taxon>Micrococcales</taxon>
        <taxon>Microbacteriaceae</taxon>
        <taxon>Pseudoclavibacter</taxon>
    </lineage>
</organism>
<dbReference type="Proteomes" id="UP000490386">
    <property type="component" value="Unassembled WGS sequence"/>
</dbReference>
<dbReference type="PANTHER" id="PTHR47271">
    <property type="entry name" value="ARGININE DEIMINASE"/>
    <property type="match status" value="1"/>
</dbReference>
<dbReference type="GO" id="GO:0016990">
    <property type="term" value="F:arginine deiminase activity"/>
    <property type="evidence" value="ECO:0007669"/>
    <property type="project" value="TreeGrafter"/>
</dbReference>
<dbReference type="Gene3D" id="3.75.10.10">
    <property type="entry name" value="L-arginine/glycine Amidinotransferase, Chain A"/>
    <property type="match status" value="1"/>
</dbReference>
<gene>
    <name evidence="1" type="ORF">F8O03_06510</name>
</gene>
<evidence type="ECO:0000313" key="2">
    <source>
        <dbReference type="Proteomes" id="UP000490386"/>
    </source>
</evidence>
<protein>
    <submittedName>
        <fullName evidence="1">Amidinotransferase</fullName>
    </submittedName>
</protein>
<dbReference type="RefSeq" id="WP_104252582.1">
    <property type="nucleotide sequence ID" value="NZ_WBJX01000002.1"/>
</dbReference>
<dbReference type="EMBL" id="WBJX01000002">
    <property type="protein sequence ID" value="KAB1638066.1"/>
    <property type="molecule type" value="Genomic_DNA"/>
</dbReference>
<dbReference type="AlphaFoldDB" id="A0A7J5B220"/>
<name>A0A7J5B220_9MICO</name>
<sequence>MTDVDPTLEMSDGAFHRLLGPEAEPGFLADSELPAYWGRKWGAQDEVGRLRTIMMRRPSAGLEAVEKAGASTWMPEIGAYVDPDRRWYWSGREFPDLEKLHSEFDSFVKVLEDNDVEVVMAPDLAPSFTKSVFTRDPLVTIPGGAIIGRLAPRMRRGEEQSITQTVAAQGMPILGTITGTGLVEGGSFIKVRPDLAFFGTSVRCNVEGYRQLRNILEEQGIQLIHSQMPGYQIHLDLCCAMLDDDLALVNSRIAPYDFLDALWKLGIETVDVAPQEDWACNLLTLDRRKLLFPSHLPRTAELLNSKYGVEIIPVTYREINKNGGGLHCSTMELQRDW</sequence>
<dbReference type="PANTHER" id="PTHR47271:SF2">
    <property type="entry name" value="ARGININE DEIMINASE"/>
    <property type="match status" value="1"/>
</dbReference>
<reference evidence="1 2" key="1">
    <citation type="submission" date="2019-09" db="EMBL/GenBank/DDBJ databases">
        <title>Phylogeny of genus Pseudoclavibacter and closely related genus.</title>
        <authorList>
            <person name="Li Y."/>
        </authorList>
    </citation>
    <scope>NUCLEOTIDE SEQUENCE [LARGE SCALE GENOMIC DNA]</scope>
    <source>
        <strain evidence="1 2">THG-MD12</strain>
    </source>
</reference>
<dbReference type="GO" id="GO:0016740">
    <property type="term" value="F:transferase activity"/>
    <property type="evidence" value="ECO:0007669"/>
    <property type="project" value="UniProtKB-KW"/>
</dbReference>
<keyword evidence="2" id="KW-1185">Reference proteome</keyword>